<evidence type="ECO:0000313" key="2">
    <source>
        <dbReference type="Proteomes" id="UP000236316"/>
    </source>
</evidence>
<dbReference type="EMBL" id="LT906555">
    <property type="protein sequence ID" value="SNW61934.1"/>
    <property type="molecule type" value="Genomic_DNA"/>
</dbReference>
<organism evidence="1">
    <name type="scientific">Orpheovirus IHUMI-LCC2</name>
    <dbReference type="NCBI Taxonomy" id="2023057"/>
    <lineage>
        <taxon>Viruses</taxon>
        <taxon>Varidnaviria</taxon>
        <taxon>Bamfordvirae</taxon>
        <taxon>Nucleocytoviricota</taxon>
        <taxon>Megaviricetes</taxon>
        <taxon>Pimascovirales</taxon>
        <taxon>Ocovirineae</taxon>
        <taxon>Orpheoviridae</taxon>
        <taxon>Alphaorpheovirus</taxon>
        <taxon>Alphaorpheovirus massiliense</taxon>
    </lineage>
</organism>
<sequence>MGNGGSTPPPPTYWQEYSIHLSDFMKQGWFTAGSNSYNSIWKAPISGNTATFWYKGVTQKETTYIWKNKTPDFEIGGNYYTNSLGFNLTVGNPSGWKVLEIQYEGIYNQGIRSTRYSTLPYNYFHYPKEIVVNVNGGFDYRYLQELVMYVKYQRA</sequence>
<dbReference type="Proteomes" id="UP000236316">
    <property type="component" value="Segment"/>
</dbReference>
<dbReference type="RefSeq" id="YP_009448236.1">
    <property type="nucleotide sequence ID" value="NC_036594.1"/>
</dbReference>
<name>A0A2I2L328_9VIRU</name>
<dbReference type="GeneID" id="35382062"/>
<keyword evidence="2" id="KW-1185">Reference proteome</keyword>
<evidence type="ECO:0000313" key="1">
    <source>
        <dbReference type="EMBL" id="SNW61934.1"/>
    </source>
</evidence>
<protein>
    <submittedName>
        <fullName evidence="1">Uncharacterized protein</fullName>
    </submittedName>
</protein>
<accession>A0A2I2L328</accession>
<gene>
    <name evidence="1" type="ORF">ORPV_30</name>
</gene>
<reference evidence="1" key="1">
    <citation type="submission" date="2017-08" db="EMBL/GenBank/DDBJ databases">
        <authorList>
            <consortium name="Urmite Genomes"/>
        </authorList>
    </citation>
    <scope>NUCLEOTIDE SEQUENCE [LARGE SCALE GENOMIC DNA]</scope>
    <source>
        <strain evidence="1">IHUMI-LCC2</strain>
    </source>
</reference>
<dbReference type="KEGG" id="vg:35382062"/>
<proteinExistence type="predicted"/>